<evidence type="ECO:0000313" key="3">
    <source>
        <dbReference type="Proteomes" id="UP000315385"/>
    </source>
</evidence>
<evidence type="ECO:0000256" key="1">
    <source>
        <dbReference type="SAM" id="Phobius"/>
    </source>
</evidence>
<dbReference type="OrthoDB" id="377960at2157"/>
<protein>
    <submittedName>
        <fullName evidence="2">Uncharacterized protein</fullName>
    </submittedName>
</protein>
<dbReference type="EMBL" id="SESI01000001">
    <property type="protein sequence ID" value="TQQ81711.1"/>
    <property type="molecule type" value="Genomic_DNA"/>
</dbReference>
<dbReference type="Proteomes" id="UP000315385">
    <property type="component" value="Unassembled WGS sequence"/>
</dbReference>
<evidence type="ECO:0000313" key="2">
    <source>
        <dbReference type="EMBL" id="TQQ81711.1"/>
    </source>
</evidence>
<gene>
    <name evidence="2" type="ORF">EWF95_01875</name>
</gene>
<dbReference type="AlphaFoldDB" id="A0A544QQL7"/>
<keyword evidence="1" id="KW-0472">Membrane</keyword>
<reference evidence="2 3" key="1">
    <citation type="submission" date="2019-02" db="EMBL/GenBank/DDBJ databases">
        <title>Halonotius sp. a new haloqrchaeon isolated from saline water.</title>
        <authorList>
            <person name="Duran-Viseras A."/>
            <person name="Sanchez-Porro C."/>
            <person name="Ventosa A."/>
        </authorList>
    </citation>
    <scope>NUCLEOTIDE SEQUENCE [LARGE SCALE GENOMIC DNA]</scope>
    <source>
        <strain evidence="2 3">F9-27</strain>
    </source>
</reference>
<proteinExistence type="predicted"/>
<sequence length="128" mass="13758">MSQEPLEGHLNSDTKAAVTEYAEAHDISVGDAVEKLVNTGLTASKSDLSASGEGNLTPARLESQQQTLARQQRQIVRFQKVTIFGGLGWAVLTFATGANGPVWTAIGMAMIVLMAASTYIWEYLPGFR</sequence>
<name>A0A544QQL7_9EURY</name>
<feature type="transmembrane region" description="Helical" evidence="1">
    <location>
        <begin position="102"/>
        <end position="121"/>
    </location>
</feature>
<comment type="caution">
    <text evidence="2">The sequence shown here is derived from an EMBL/GenBank/DDBJ whole genome shotgun (WGS) entry which is preliminary data.</text>
</comment>
<keyword evidence="1" id="KW-0812">Transmembrane</keyword>
<dbReference type="RefSeq" id="WP_142442318.1">
    <property type="nucleotide sequence ID" value="NZ_SESI01000001.1"/>
</dbReference>
<organism evidence="2 3">
    <name type="scientific">Halonotius roseus</name>
    <dbReference type="NCBI Taxonomy" id="2511997"/>
    <lineage>
        <taxon>Archaea</taxon>
        <taxon>Methanobacteriati</taxon>
        <taxon>Methanobacteriota</taxon>
        <taxon>Stenosarchaea group</taxon>
        <taxon>Halobacteria</taxon>
        <taxon>Halobacteriales</taxon>
        <taxon>Haloferacaceae</taxon>
        <taxon>Halonotius</taxon>
    </lineage>
</organism>
<feature type="transmembrane region" description="Helical" evidence="1">
    <location>
        <begin position="78"/>
        <end position="96"/>
    </location>
</feature>
<accession>A0A544QQL7</accession>
<keyword evidence="1" id="KW-1133">Transmembrane helix</keyword>
<keyword evidence="3" id="KW-1185">Reference proteome</keyword>